<dbReference type="EMBL" id="JAEHOE010000007">
    <property type="protein sequence ID" value="KAG2499121.1"/>
    <property type="molecule type" value="Genomic_DNA"/>
</dbReference>
<feature type="compositionally biased region" description="Gly residues" evidence="1">
    <location>
        <begin position="218"/>
        <end position="244"/>
    </location>
</feature>
<accession>A0A836C3H9</accession>
<gene>
    <name evidence="2" type="ORF">HYH03_002704</name>
</gene>
<evidence type="ECO:0000313" key="3">
    <source>
        <dbReference type="Proteomes" id="UP000612055"/>
    </source>
</evidence>
<keyword evidence="3" id="KW-1185">Reference proteome</keyword>
<feature type="compositionally biased region" description="Low complexity" evidence="1">
    <location>
        <begin position="245"/>
        <end position="262"/>
    </location>
</feature>
<organism evidence="2 3">
    <name type="scientific">Edaphochlamys debaryana</name>
    <dbReference type="NCBI Taxonomy" id="47281"/>
    <lineage>
        <taxon>Eukaryota</taxon>
        <taxon>Viridiplantae</taxon>
        <taxon>Chlorophyta</taxon>
        <taxon>core chlorophytes</taxon>
        <taxon>Chlorophyceae</taxon>
        <taxon>CS clade</taxon>
        <taxon>Chlamydomonadales</taxon>
        <taxon>Chlamydomonadales incertae sedis</taxon>
        <taxon>Edaphochlamys</taxon>
    </lineage>
</organism>
<feature type="region of interest" description="Disordered" evidence="1">
    <location>
        <begin position="488"/>
        <end position="552"/>
    </location>
</feature>
<comment type="caution">
    <text evidence="2">The sequence shown here is derived from an EMBL/GenBank/DDBJ whole genome shotgun (WGS) entry which is preliminary data.</text>
</comment>
<name>A0A836C3H9_9CHLO</name>
<dbReference type="Proteomes" id="UP000612055">
    <property type="component" value="Unassembled WGS sequence"/>
</dbReference>
<protein>
    <submittedName>
        <fullName evidence="2">Uncharacterized protein</fullName>
    </submittedName>
</protein>
<feature type="region of interest" description="Disordered" evidence="1">
    <location>
        <begin position="427"/>
        <end position="459"/>
    </location>
</feature>
<feature type="region of interest" description="Disordered" evidence="1">
    <location>
        <begin position="184"/>
        <end position="262"/>
    </location>
</feature>
<feature type="compositionally biased region" description="Low complexity" evidence="1">
    <location>
        <begin position="430"/>
        <end position="439"/>
    </location>
</feature>
<proteinExistence type="predicted"/>
<feature type="compositionally biased region" description="Gly residues" evidence="1">
    <location>
        <begin position="440"/>
        <end position="453"/>
    </location>
</feature>
<reference evidence="2" key="1">
    <citation type="journal article" date="2020" name="bioRxiv">
        <title>Comparative genomics of Chlamydomonas.</title>
        <authorList>
            <person name="Craig R.J."/>
            <person name="Hasan A.R."/>
            <person name="Ness R.W."/>
            <person name="Keightley P.D."/>
        </authorList>
    </citation>
    <scope>NUCLEOTIDE SEQUENCE</scope>
    <source>
        <strain evidence="2">CCAP 11/70</strain>
    </source>
</reference>
<evidence type="ECO:0000256" key="1">
    <source>
        <dbReference type="SAM" id="MobiDB-lite"/>
    </source>
</evidence>
<feature type="compositionally biased region" description="Basic and acidic residues" evidence="1">
    <location>
        <begin position="533"/>
        <end position="543"/>
    </location>
</feature>
<dbReference type="OrthoDB" id="539966at2759"/>
<feature type="compositionally biased region" description="Low complexity" evidence="1">
    <location>
        <begin position="203"/>
        <end position="217"/>
    </location>
</feature>
<sequence>MPQQGFARCLRVLSRPRAYADAPLALLKLADSISKKIDKKHGIPNAVQSGLAAAGQPLGGADRPYAAGSSGGMVGYPTLNPALAKLLWRGGIHEICSPGQTARDMATQLALSEAQVAPVLWISVGHAGSASLLPQAPNLKVEHWPVSSAADSVAVLEHWLRSVRSQRYSLVFLDSVPGLAPPPAAAAPWQAHGPQAPPPPLPQARAAEVAPATAAAAGSGGPAAGVAKGGSGGSAQRGEPGAGGPTAAALGRRSALRGAPQARGTAALAGAATGALTRGLAPLWQPAVPRVARSAAEEVSGALAQPARASSSAPAVGVEGKAPAGAAALATGPATRAAEQAAACAGPAAAAVGPGPPEAYRPAVSGVPQPGLGCSGAATGGYAPNFKFLINVLPPLLESYLAQLAPSCGPGFRTTTFLINPYSRQQQPWTAGAGTNPPGTGAGGGGPGLGSAGAGRDRSRYARSAIARHANGTLHLWPDAGGAGSGAGPGALHAELTRGGSGGEDGEALFVGSLPLPVRLAPPRSPAPSGDVQGERSAEEGHDVPGSSPSGG</sequence>
<evidence type="ECO:0000313" key="2">
    <source>
        <dbReference type="EMBL" id="KAG2499121.1"/>
    </source>
</evidence>
<dbReference type="AlphaFoldDB" id="A0A836C3H9"/>